<evidence type="ECO:0000256" key="4">
    <source>
        <dbReference type="ARBA" id="ARBA00023239"/>
    </source>
</evidence>
<dbReference type="SUPFAM" id="SSF53383">
    <property type="entry name" value="PLP-dependent transferases"/>
    <property type="match status" value="1"/>
</dbReference>
<evidence type="ECO:0000256" key="5">
    <source>
        <dbReference type="ARBA" id="ARBA00037974"/>
    </source>
</evidence>
<dbReference type="Proteomes" id="UP000674938">
    <property type="component" value="Unassembled WGS sequence"/>
</dbReference>
<keyword evidence="8" id="KW-1185">Reference proteome</keyword>
<protein>
    <recommendedName>
        <fullName evidence="2">cysteine-S-conjugate beta-lyase</fullName>
        <ecNumber evidence="2">4.4.1.13</ecNumber>
    </recommendedName>
</protein>
<evidence type="ECO:0000259" key="6">
    <source>
        <dbReference type="Pfam" id="PF00155"/>
    </source>
</evidence>
<dbReference type="EMBL" id="JAEEGA010000012">
    <property type="protein sequence ID" value="MBP1042869.1"/>
    <property type="molecule type" value="Genomic_DNA"/>
</dbReference>
<dbReference type="InterPro" id="IPR004839">
    <property type="entry name" value="Aminotransferase_I/II_large"/>
</dbReference>
<comment type="similarity">
    <text evidence="5">Belongs to the class-II pyridoxal-phosphate-dependent aminotransferase family. MalY/PatB cystathionine beta-lyase subfamily.</text>
</comment>
<keyword evidence="7" id="KW-0808">Transferase</keyword>
<accession>A0A940SWD1</accession>
<dbReference type="InterPro" id="IPR015422">
    <property type="entry name" value="PyrdxlP-dep_Trfase_small"/>
</dbReference>
<evidence type="ECO:0000256" key="3">
    <source>
        <dbReference type="ARBA" id="ARBA00022898"/>
    </source>
</evidence>
<comment type="caution">
    <text evidence="7">The sequence shown here is derived from an EMBL/GenBank/DDBJ whole genome shotgun (WGS) entry which is preliminary data.</text>
</comment>
<dbReference type="Pfam" id="PF00155">
    <property type="entry name" value="Aminotran_1_2"/>
    <property type="match status" value="1"/>
</dbReference>
<gene>
    <name evidence="7" type="ORF">I6N95_17775</name>
</gene>
<dbReference type="PANTHER" id="PTHR43525:SF1">
    <property type="entry name" value="PROTEIN MALY"/>
    <property type="match status" value="1"/>
</dbReference>
<evidence type="ECO:0000313" key="8">
    <source>
        <dbReference type="Proteomes" id="UP000674938"/>
    </source>
</evidence>
<dbReference type="InterPro" id="IPR051798">
    <property type="entry name" value="Class-II_PLP-Dep_Aminotrans"/>
</dbReference>
<dbReference type="CDD" id="cd00609">
    <property type="entry name" value="AAT_like"/>
    <property type="match status" value="1"/>
</dbReference>
<feature type="domain" description="Aminotransferase class I/classII large" evidence="6">
    <location>
        <begin position="34"/>
        <end position="387"/>
    </location>
</feature>
<keyword evidence="7" id="KW-0032">Aminotransferase</keyword>
<name>A0A940SWD1_9ENTE</name>
<dbReference type="GO" id="GO:0030170">
    <property type="term" value="F:pyridoxal phosphate binding"/>
    <property type="evidence" value="ECO:0007669"/>
    <property type="project" value="InterPro"/>
</dbReference>
<dbReference type="AlphaFoldDB" id="A0A940SWD1"/>
<dbReference type="InterPro" id="IPR015421">
    <property type="entry name" value="PyrdxlP-dep_Trfase_major"/>
</dbReference>
<evidence type="ECO:0000256" key="1">
    <source>
        <dbReference type="ARBA" id="ARBA00001933"/>
    </source>
</evidence>
<dbReference type="EC" id="4.4.1.13" evidence="2"/>
<dbReference type="GO" id="GO:0047804">
    <property type="term" value="F:cysteine-S-conjugate beta-lyase activity"/>
    <property type="evidence" value="ECO:0007669"/>
    <property type="project" value="UniProtKB-EC"/>
</dbReference>
<comment type="cofactor">
    <cofactor evidence="1">
        <name>pyridoxal 5'-phosphate</name>
        <dbReference type="ChEBI" id="CHEBI:597326"/>
    </cofactor>
</comment>
<dbReference type="NCBIfam" id="TIGR04350">
    <property type="entry name" value="C_S_lyase_PatB"/>
    <property type="match status" value="1"/>
</dbReference>
<evidence type="ECO:0000313" key="7">
    <source>
        <dbReference type="EMBL" id="MBP1042869.1"/>
    </source>
</evidence>
<keyword evidence="3" id="KW-0663">Pyridoxal phosphate</keyword>
<dbReference type="InterPro" id="IPR027619">
    <property type="entry name" value="C-S_lyase_PatB-like"/>
</dbReference>
<dbReference type="Gene3D" id="3.40.640.10">
    <property type="entry name" value="Type I PLP-dependent aspartate aminotransferase-like (Major domain)"/>
    <property type="match status" value="1"/>
</dbReference>
<dbReference type="InterPro" id="IPR015424">
    <property type="entry name" value="PyrdxlP-dep_Trfase"/>
</dbReference>
<organism evidence="7 8">
    <name type="scientific">Vagococcus allomyrinae</name>
    <dbReference type="NCBI Taxonomy" id="2794353"/>
    <lineage>
        <taxon>Bacteria</taxon>
        <taxon>Bacillati</taxon>
        <taxon>Bacillota</taxon>
        <taxon>Bacilli</taxon>
        <taxon>Lactobacillales</taxon>
        <taxon>Enterococcaceae</taxon>
        <taxon>Vagococcus</taxon>
    </lineage>
</organism>
<reference evidence="7" key="1">
    <citation type="submission" date="2020-12" db="EMBL/GenBank/DDBJ databases">
        <title>Vagococcus allomyrinae sp. nov. and Enterococcus lavae sp. nov., isolated from the larvae of Allomyrina dichotoma.</title>
        <authorList>
            <person name="Lee S.D."/>
        </authorList>
    </citation>
    <scope>NUCLEOTIDE SEQUENCE</scope>
    <source>
        <strain evidence="7">BWB3-3</strain>
    </source>
</reference>
<proteinExistence type="inferred from homology"/>
<dbReference type="RefSeq" id="WP_209530511.1">
    <property type="nucleotide sequence ID" value="NZ_JAEEGA010000012.1"/>
</dbReference>
<sequence>MTHYNFNQSVGRRNQGSLKWAQMDEQVRNLPEEIVPFSVADTDLPPLPELVQGLKTFLDEMVLGYTGPTKAYYQGVINWFNTRHNWQVKEEWLIPTAGVVAALYQSVRAFSEPGDGVLILSPVYYPFRAAIEHSDREVIASSLVVEQGRYTIDFDDLEAKLKNPALSLMIFCSPHNPVGRVWTREELTLVDRLCRKHQVTLVSDEIHFDLILPGFEHQVFSTLSLEAQWNSVILTAPSKTFNVAGLQTANVVIANPDLRKNFQAQLAKDGQQLLNCIGPKACELVYRHGALWLEEFLELIEDNRLYFETFMVKELPQIRVVPLEGTYLQWFDCHGLGMSDQELNRFLVHDCQLFLDPGNLFGKEGEQYQRMSLACPKTDLSRALERLAAGVKAREERM</sequence>
<dbReference type="GO" id="GO:0008483">
    <property type="term" value="F:transaminase activity"/>
    <property type="evidence" value="ECO:0007669"/>
    <property type="project" value="UniProtKB-KW"/>
</dbReference>
<dbReference type="Gene3D" id="3.90.1150.10">
    <property type="entry name" value="Aspartate Aminotransferase, domain 1"/>
    <property type="match status" value="1"/>
</dbReference>
<evidence type="ECO:0000256" key="2">
    <source>
        <dbReference type="ARBA" id="ARBA00012224"/>
    </source>
</evidence>
<keyword evidence="4" id="KW-0456">Lyase</keyword>
<dbReference type="PANTHER" id="PTHR43525">
    <property type="entry name" value="PROTEIN MALY"/>
    <property type="match status" value="1"/>
</dbReference>